<protein>
    <submittedName>
        <fullName evidence="3">Uncharacterized protein</fullName>
    </submittedName>
</protein>
<comment type="similarity">
    <text evidence="1">Belongs to the short-chain dehydrogenases/reductases (SDR) family.</text>
</comment>
<gene>
    <name evidence="3" type="ORF">SCUCBS95973_002836</name>
</gene>
<dbReference type="EMBL" id="CAWUHB010000012">
    <property type="protein sequence ID" value="CAK7216535.1"/>
    <property type="molecule type" value="Genomic_DNA"/>
</dbReference>
<dbReference type="PANTHER" id="PTHR24321">
    <property type="entry name" value="DEHYDROGENASES, SHORT CHAIN"/>
    <property type="match status" value="1"/>
</dbReference>
<accession>A0ABP0BAD2</accession>
<dbReference type="PRINTS" id="PR00081">
    <property type="entry name" value="GDHRDH"/>
</dbReference>
<dbReference type="CDD" id="cd05233">
    <property type="entry name" value="SDR_c"/>
    <property type="match status" value="1"/>
</dbReference>
<keyword evidence="4" id="KW-1185">Reference proteome</keyword>
<keyword evidence="2" id="KW-0560">Oxidoreductase</keyword>
<evidence type="ECO:0000313" key="3">
    <source>
        <dbReference type="EMBL" id="CAK7216535.1"/>
    </source>
</evidence>
<dbReference type="Pfam" id="PF13561">
    <property type="entry name" value="adh_short_C2"/>
    <property type="match status" value="1"/>
</dbReference>
<name>A0ABP0BAD2_9PEZI</name>
<organism evidence="3 4">
    <name type="scientific">Sporothrix curviconia</name>
    <dbReference type="NCBI Taxonomy" id="1260050"/>
    <lineage>
        <taxon>Eukaryota</taxon>
        <taxon>Fungi</taxon>
        <taxon>Dikarya</taxon>
        <taxon>Ascomycota</taxon>
        <taxon>Pezizomycotina</taxon>
        <taxon>Sordariomycetes</taxon>
        <taxon>Sordariomycetidae</taxon>
        <taxon>Ophiostomatales</taxon>
        <taxon>Ophiostomataceae</taxon>
        <taxon>Sporothrix</taxon>
    </lineage>
</organism>
<dbReference type="PRINTS" id="PR00080">
    <property type="entry name" value="SDRFAMILY"/>
</dbReference>
<evidence type="ECO:0000313" key="4">
    <source>
        <dbReference type="Proteomes" id="UP001642405"/>
    </source>
</evidence>
<evidence type="ECO:0000256" key="1">
    <source>
        <dbReference type="ARBA" id="ARBA00006484"/>
    </source>
</evidence>
<proteinExistence type="inferred from homology"/>
<dbReference type="SUPFAM" id="SSF51735">
    <property type="entry name" value="NAD(P)-binding Rossmann-fold domains"/>
    <property type="match status" value="1"/>
</dbReference>
<dbReference type="Gene3D" id="3.40.50.720">
    <property type="entry name" value="NAD(P)-binding Rossmann-like Domain"/>
    <property type="match status" value="1"/>
</dbReference>
<dbReference type="InterPro" id="IPR036291">
    <property type="entry name" value="NAD(P)-bd_dom_sf"/>
</dbReference>
<dbReference type="Proteomes" id="UP001642405">
    <property type="component" value="Unassembled WGS sequence"/>
</dbReference>
<sequence length="272" mass="29057">MHPLIAVGTALITGAGSGIGRSIALKFAERGCQKLFLVDINKAGLTETQRLVTDMAPSAKTAVHITNVTVAAEVEAMVAACVEAFGRIDFAMNNAGIAQGGVRTTETSTAMFDRTIDVNERGVFLCEKYEIRQMLQQEPLPIFTGAKAERNVRGSIVNTCSLAGFSVLANLSAYTSSKHAVYVLTRVDARQFAPQQIRVHSVCPGFVPTPLMAAAGMPDQFYEDTKTESAQNRMTDPEEIAQGVLFLSTSFAAAITGVNLSIDSGAGLYHVY</sequence>
<reference evidence="3 4" key="1">
    <citation type="submission" date="2024-01" db="EMBL/GenBank/DDBJ databases">
        <authorList>
            <person name="Allen C."/>
            <person name="Tagirdzhanova G."/>
        </authorList>
    </citation>
    <scope>NUCLEOTIDE SEQUENCE [LARGE SCALE GENOMIC DNA]</scope>
</reference>
<dbReference type="InterPro" id="IPR002347">
    <property type="entry name" value="SDR_fam"/>
</dbReference>
<comment type="caution">
    <text evidence="3">The sequence shown here is derived from an EMBL/GenBank/DDBJ whole genome shotgun (WGS) entry which is preliminary data.</text>
</comment>
<evidence type="ECO:0000256" key="2">
    <source>
        <dbReference type="ARBA" id="ARBA00023002"/>
    </source>
</evidence>
<dbReference type="PANTHER" id="PTHR24321:SF12">
    <property type="entry name" value="SHORT-CHAIN DEHYDROGENASE_REDUCTASE FAMILY, PUTATIVE (AFU_ORTHOLOGUE AFUA_5G14340)-RELATED"/>
    <property type="match status" value="1"/>
</dbReference>